<organism evidence="2 3">
    <name type="scientific">Alistipes senegalensis JC50</name>
    <dbReference type="NCBI Taxonomy" id="1033732"/>
    <lineage>
        <taxon>Bacteria</taxon>
        <taxon>Pseudomonadati</taxon>
        <taxon>Bacteroidota</taxon>
        <taxon>Bacteroidia</taxon>
        <taxon>Bacteroidales</taxon>
        <taxon>Rikenellaceae</taxon>
        <taxon>Alistipes</taxon>
    </lineage>
</organism>
<sequence length="174" mass="19656">MKKLVLLLGIILYLVSCKVEEPKFANQSTFLEAETTTIEHVSIPLTNSQLLELFRNMSPLAQTRVAVFNLLTEGEVEFWSTEGPGVLVMYFTAPWNGPCKRYRLIFEKVANDYTNKECHFGRIDIDQAGEDIATKYGVNTLPTTLIIKNNKIVAKAVGLIREETLRALVNQYKA</sequence>
<gene>
    <name evidence="2" type="ORF">NQ519_15370</name>
</gene>
<protein>
    <submittedName>
        <fullName evidence="2">Thioredoxin family protein</fullName>
    </submittedName>
</protein>
<dbReference type="InterPro" id="IPR036249">
    <property type="entry name" value="Thioredoxin-like_sf"/>
</dbReference>
<accession>A0ABY5V637</accession>
<dbReference type="Gene3D" id="3.40.30.10">
    <property type="entry name" value="Glutaredoxin"/>
    <property type="match status" value="1"/>
</dbReference>
<proteinExistence type="predicted"/>
<name>A0ABY5V637_9BACT</name>
<dbReference type="Pfam" id="PF00085">
    <property type="entry name" value="Thioredoxin"/>
    <property type="match status" value="1"/>
</dbReference>
<dbReference type="PROSITE" id="PS51352">
    <property type="entry name" value="THIOREDOXIN_2"/>
    <property type="match status" value="1"/>
</dbReference>
<evidence type="ECO:0000313" key="2">
    <source>
        <dbReference type="EMBL" id="UWN65096.1"/>
    </source>
</evidence>
<dbReference type="GeneID" id="92756363"/>
<dbReference type="PANTHER" id="PTHR45663:SF11">
    <property type="entry name" value="GEO12009P1"/>
    <property type="match status" value="1"/>
</dbReference>
<dbReference type="CDD" id="cd02947">
    <property type="entry name" value="TRX_family"/>
    <property type="match status" value="1"/>
</dbReference>
<reference evidence="2" key="1">
    <citation type="journal article" date="2022" name="Cell">
        <title>Design, construction, and in vivo augmentation of a complex gut microbiome.</title>
        <authorList>
            <person name="Cheng A.G."/>
            <person name="Ho P.Y."/>
            <person name="Aranda-Diaz A."/>
            <person name="Jain S."/>
            <person name="Yu F.B."/>
            <person name="Meng X."/>
            <person name="Wang M."/>
            <person name="Iakiviak M."/>
            <person name="Nagashima K."/>
            <person name="Zhao A."/>
            <person name="Murugkar P."/>
            <person name="Patil A."/>
            <person name="Atabakhsh K."/>
            <person name="Weakley A."/>
            <person name="Yan J."/>
            <person name="Brumbaugh A.R."/>
            <person name="Higginbottom S."/>
            <person name="Dimas A."/>
            <person name="Shiver A.L."/>
            <person name="Deutschbauer A."/>
            <person name="Neff N."/>
            <person name="Sonnenburg J.L."/>
            <person name="Huang K.C."/>
            <person name="Fischbach M.A."/>
        </authorList>
    </citation>
    <scope>NUCLEOTIDE SEQUENCE</scope>
    <source>
        <strain evidence="2">JC50</strain>
    </source>
</reference>
<dbReference type="InterPro" id="IPR013766">
    <property type="entry name" value="Thioredoxin_domain"/>
</dbReference>
<keyword evidence="3" id="KW-1185">Reference proteome</keyword>
<evidence type="ECO:0000313" key="3">
    <source>
        <dbReference type="Proteomes" id="UP001058267"/>
    </source>
</evidence>
<dbReference type="PANTHER" id="PTHR45663">
    <property type="entry name" value="GEO12009P1"/>
    <property type="match status" value="1"/>
</dbReference>
<evidence type="ECO:0000259" key="1">
    <source>
        <dbReference type="PROSITE" id="PS51352"/>
    </source>
</evidence>
<feature type="domain" description="Thioredoxin" evidence="1">
    <location>
        <begin position="57"/>
        <end position="174"/>
    </location>
</feature>
<dbReference type="Proteomes" id="UP001058267">
    <property type="component" value="Chromosome"/>
</dbReference>
<dbReference type="RefSeq" id="WP_083810264.1">
    <property type="nucleotide sequence ID" value="NZ_CP102252.1"/>
</dbReference>
<dbReference type="SUPFAM" id="SSF52833">
    <property type="entry name" value="Thioredoxin-like"/>
    <property type="match status" value="1"/>
</dbReference>
<dbReference type="EMBL" id="CP102252">
    <property type="protein sequence ID" value="UWN65096.1"/>
    <property type="molecule type" value="Genomic_DNA"/>
</dbReference>